<sequence length="155" mass="16989">MSFKQVLITGWQYLRAFAILYLCLIIGNLISALLPFSIPGSIVGMLILFVLLALQIIPAHWAQPGCSILLKNMTILFVPIGVGIMNYYELISQQMVPIIVSCVVSTLIVMVVVAISSNYIHKERPVVGAKPDEVPLPPEEPISSVINNDKTKGED</sequence>
<evidence type="ECO:0000256" key="7">
    <source>
        <dbReference type="ARBA" id="ARBA00023136"/>
    </source>
</evidence>
<dbReference type="GO" id="GO:0005886">
    <property type="term" value="C:plasma membrane"/>
    <property type="evidence" value="ECO:0007669"/>
    <property type="project" value="UniProtKB-SubCell"/>
</dbReference>
<dbReference type="InterPro" id="IPR005538">
    <property type="entry name" value="LrgA/CidA"/>
</dbReference>
<keyword evidence="7 8" id="KW-0472">Membrane</keyword>
<keyword evidence="4" id="KW-0997">Cell inner membrane</keyword>
<dbReference type="EMBL" id="SHDO01000003">
    <property type="protein sequence ID" value="MBX6979152.1"/>
    <property type="molecule type" value="Genomic_DNA"/>
</dbReference>
<proteinExistence type="inferred from homology"/>
<dbReference type="InterPro" id="IPR022957">
    <property type="entry name" value="Uncharacterised_UPF0299"/>
</dbReference>
<evidence type="ECO:0000256" key="1">
    <source>
        <dbReference type="ARBA" id="ARBA00004429"/>
    </source>
</evidence>
<dbReference type="Pfam" id="PF03788">
    <property type="entry name" value="LrgA"/>
    <property type="match status" value="1"/>
</dbReference>
<dbReference type="PANTHER" id="PTHR33931">
    <property type="entry name" value="HOLIN-LIKE PROTEIN CIDA-RELATED"/>
    <property type="match status" value="1"/>
</dbReference>
<evidence type="ECO:0000256" key="9">
    <source>
        <dbReference type="SAM" id="MobiDB-lite"/>
    </source>
</evidence>
<evidence type="ECO:0000256" key="3">
    <source>
        <dbReference type="ARBA" id="ARBA00022475"/>
    </source>
</evidence>
<keyword evidence="6 8" id="KW-1133">Transmembrane helix</keyword>
<feature type="transmembrane region" description="Helical" evidence="8">
    <location>
        <begin position="12"/>
        <end position="30"/>
    </location>
</feature>
<feature type="region of interest" description="Disordered" evidence="9">
    <location>
        <begin position="129"/>
        <end position="155"/>
    </location>
</feature>
<dbReference type="OrthoDB" id="385012at2"/>
<feature type="transmembrane region" description="Helical" evidence="8">
    <location>
        <begin position="36"/>
        <end position="57"/>
    </location>
</feature>
<gene>
    <name evidence="10" type="ORF">EX242_02595</name>
</gene>
<evidence type="ECO:0000313" key="10">
    <source>
        <dbReference type="EMBL" id="MBX6979152.1"/>
    </source>
</evidence>
<dbReference type="AlphaFoldDB" id="A0A1J0E4L9"/>
<dbReference type="NCBIfam" id="NF002494">
    <property type="entry name" value="PRK01821.1"/>
    <property type="match status" value="1"/>
</dbReference>
<name>A0A1J0E4L9_PRORE</name>
<dbReference type="HAMAP" id="MF_01144">
    <property type="entry name" value="UPF0299"/>
    <property type="match status" value="1"/>
</dbReference>
<comment type="caution">
    <text evidence="10">The sequence shown here is derived from an EMBL/GenBank/DDBJ whole genome shotgun (WGS) entry which is preliminary data.</text>
</comment>
<evidence type="ECO:0000256" key="6">
    <source>
        <dbReference type="ARBA" id="ARBA00022989"/>
    </source>
</evidence>
<evidence type="ECO:0000256" key="2">
    <source>
        <dbReference type="ARBA" id="ARBA00006979"/>
    </source>
</evidence>
<feature type="transmembrane region" description="Helical" evidence="8">
    <location>
        <begin position="69"/>
        <end position="88"/>
    </location>
</feature>
<dbReference type="KEGG" id="prg:RB151_012250"/>
<evidence type="ECO:0000256" key="4">
    <source>
        <dbReference type="ARBA" id="ARBA00022519"/>
    </source>
</evidence>
<keyword evidence="5 8" id="KW-0812">Transmembrane</keyword>
<feature type="transmembrane region" description="Helical" evidence="8">
    <location>
        <begin position="94"/>
        <end position="115"/>
    </location>
</feature>
<dbReference type="PANTHER" id="PTHR33931:SF5">
    <property type="entry name" value="UPF0299 MEMBRANE PROTEIN YOHJ"/>
    <property type="match status" value="1"/>
</dbReference>
<comment type="subcellular location">
    <subcellularLocation>
        <location evidence="1">Cell inner membrane</location>
        <topology evidence="1">Multi-pass membrane protein</topology>
    </subcellularLocation>
    <subcellularLocation>
        <location evidence="8">Cell membrane</location>
        <topology evidence="8">Multi-pass membrane protein</topology>
    </subcellularLocation>
</comment>
<evidence type="ECO:0000256" key="8">
    <source>
        <dbReference type="HAMAP-Rule" id="MF_01144"/>
    </source>
</evidence>
<evidence type="ECO:0000256" key="5">
    <source>
        <dbReference type="ARBA" id="ARBA00022692"/>
    </source>
</evidence>
<protein>
    <recommendedName>
        <fullName evidence="8">UPF0299 membrane protein EX242_02595</fullName>
    </recommendedName>
</protein>
<dbReference type="RefSeq" id="WP_042846565.1">
    <property type="nucleotide sequence ID" value="NZ_ABEXNG020000120.1"/>
</dbReference>
<keyword evidence="3 8" id="KW-1003">Cell membrane</keyword>
<reference evidence="10" key="1">
    <citation type="submission" date="2019-02" db="EMBL/GenBank/DDBJ databases">
        <title>Genomic characterization of isolates from hospital effluents in KZN, South Africa.</title>
        <authorList>
            <person name="Ntshobeni N."/>
            <person name="Allam M."/>
            <person name="Ismail A."/>
            <person name="Amoako D."/>
            <person name="Essack S."/>
            <person name="Chenia H."/>
        </authorList>
    </citation>
    <scope>NUCLEOTIDE SEQUENCE</scope>
    <source>
        <strain evidence="10">AFE97_S1</strain>
    </source>
</reference>
<comment type="similarity">
    <text evidence="2 8">Belongs to the UPF0299 family.</text>
</comment>
<evidence type="ECO:0000313" key="11">
    <source>
        <dbReference type="Proteomes" id="UP000824410"/>
    </source>
</evidence>
<accession>A0A1J0E4L9</accession>
<organism evidence="10 11">
    <name type="scientific">Providencia rettgeri</name>
    <dbReference type="NCBI Taxonomy" id="587"/>
    <lineage>
        <taxon>Bacteria</taxon>
        <taxon>Pseudomonadati</taxon>
        <taxon>Pseudomonadota</taxon>
        <taxon>Gammaproteobacteria</taxon>
        <taxon>Enterobacterales</taxon>
        <taxon>Morganellaceae</taxon>
        <taxon>Providencia</taxon>
    </lineage>
</organism>
<dbReference type="Proteomes" id="UP000824410">
    <property type="component" value="Unassembled WGS sequence"/>
</dbReference>